<evidence type="ECO:0000313" key="3">
    <source>
        <dbReference type="Proteomes" id="UP000249915"/>
    </source>
</evidence>
<dbReference type="RefSeq" id="WP_112283712.1">
    <property type="nucleotide sequence ID" value="NZ_MASW01000006.1"/>
</dbReference>
<organism evidence="2 3">
    <name type="scientific">Prauserella muralis</name>
    <dbReference type="NCBI Taxonomy" id="588067"/>
    <lineage>
        <taxon>Bacteria</taxon>
        <taxon>Bacillati</taxon>
        <taxon>Actinomycetota</taxon>
        <taxon>Actinomycetes</taxon>
        <taxon>Pseudonocardiales</taxon>
        <taxon>Pseudonocardiaceae</taxon>
        <taxon>Prauserella</taxon>
    </lineage>
</organism>
<name>A0A2V4AXP9_9PSEU</name>
<keyword evidence="1 2" id="KW-0808">Transferase</keyword>
<dbReference type="EMBL" id="MASW01000006">
    <property type="protein sequence ID" value="PXY20710.1"/>
    <property type="molecule type" value="Genomic_DNA"/>
</dbReference>
<dbReference type="AlphaFoldDB" id="A0A2V4AXP9"/>
<sequence>MDEQFWDERYLTRDQLWSGEPNGVLVTEVAGLPPGRALDVGCGEGGDAYWLASRGWRVTATDISKVALRRAEAAGGPGAPEVTWLHADLAVTPPDPGAYDLVSAQYFPLPRQPGHAALHGLLAAVAPGGTLLVAFHDLSEVHHDHQPDVDPADFYQPAEIAGLLDDTWEVLVNETRPRARPAPPGTGHTRDTVLRARRIR</sequence>
<dbReference type="InterPro" id="IPR029063">
    <property type="entry name" value="SAM-dependent_MTases_sf"/>
</dbReference>
<dbReference type="Pfam" id="PF13649">
    <property type="entry name" value="Methyltransf_25"/>
    <property type="match status" value="1"/>
</dbReference>
<evidence type="ECO:0000256" key="1">
    <source>
        <dbReference type="ARBA" id="ARBA00022679"/>
    </source>
</evidence>
<dbReference type="GO" id="GO:0032259">
    <property type="term" value="P:methylation"/>
    <property type="evidence" value="ECO:0007669"/>
    <property type="project" value="UniProtKB-KW"/>
</dbReference>
<dbReference type="PANTHER" id="PTHR43861:SF3">
    <property type="entry name" value="PUTATIVE (AFU_ORTHOLOGUE AFUA_2G14390)-RELATED"/>
    <property type="match status" value="1"/>
</dbReference>
<dbReference type="Proteomes" id="UP000249915">
    <property type="component" value="Unassembled WGS sequence"/>
</dbReference>
<dbReference type="Gene3D" id="3.40.50.150">
    <property type="entry name" value="Vaccinia Virus protein VP39"/>
    <property type="match status" value="1"/>
</dbReference>
<gene>
    <name evidence="2" type="ORF">BAY60_24595</name>
</gene>
<dbReference type="GO" id="GO:0008168">
    <property type="term" value="F:methyltransferase activity"/>
    <property type="evidence" value="ECO:0007669"/>
    <property type="project" value="UniProtKB-KW"/>
</dbReference>
<comment type="caution">
    <text evidence="2">The sequence shown here is derived from an EMBL/GenBank/DDBJ whole genome shotgun (WGS) entry which is preliminary data.</text>
</comment>
<dbReference type="InterPro" id="IPR041698">
    <property type="entry name" value="Methyltransf_25"/>
</dbReference>
<dbReference type="SUPFAM" id="SSF53335">
    <property type="entry name" value="S-adenosyl-L-methionine-dependent methyltransferases"/>
    <property type="match status" value="1"/>
</dbReference>
<keyword evidence="2" id="KW-0489">Methyltransferase</keyword>
<dbReference type="PANTHER" id="PTHR43861">
    <property type="entry name" value="TRANS-ACONITATE 2-METHYLTRANSFERASE-RELATED"/>
    <property type="match status" value="1"/>
</dbReference>
<reference evidence="2 3" key="1">
    <citation type="submission" date="2016-07" db="EMBL/GenBank/DDBJ databases">
        <title>Draft genome sequence of Prauserella muralis DSM 45305, isolated from a mould-covered wall in an indoor environment.</title>
        <authorList>
            <person name="Ruckert C."/>
            <person name="Albersmeier A."/>
            <person name="Jiang C.-L."/>
            <person name="Jiang Y."/>
            <person name="Kalinowski J."/>
            <person name="Schneider O."/>
            <person name="Winkler A."/>
            <person name="Zotchev S.B."/>
        </authorList>
    </citation>
    <scope>NUCLEOTIDE SEQUENCE [LARGE SCALE GENOMIC DNA]</scope>
    <source>
        <strain evidence="2 3">DSM 45305</strain>
    </source>
</reference>
<evidence type="ECO:0000313" key="2">
    <source>
        <dbReference type="EMBL" id="PXY20710.1"/>
    </source>
</evidence>
<dbReference type="CDD" id="cd02440">
    <property type="entry name" value="AdoMet_MTases"/>
    <property type="match status" value="1"/>
</dbReference>
<keyword evidence="3" id="KW-1185">Reference proteome</keyword>
<accession>A0A2V4AXP9</accession>
<proteinExistence type="predicted"/>
<protein>
    <submittedName>
        <fullName evidence="2">SAM-dependent methyltransferase</fullName>
    </submittedName>
</protein>
<dbReference type="OrthoDB" id="9786503at2"/>